<accession>A0ABQ4BCQ3</accession>
<dbReference type="EMBL" id="BOMS01000057">
    <property type="protein sequence ID" value="GIE68156.1"/>
    <property type="molecule type" value="Genomic_DNA"/>
</dbReference>
<organism evidence="2 3">
    <name type="scientific">Actinoplanes palleronii</name>
    <dbReference type="NCBI Taxonomy" id="113570"/>
    <lineage>
        <taxon>Bacteria</taxon>
        <taxon>Bacillati</taxon>
        <taxon>Actinomycetota</taxon>
        <taxon>Actinomycetes</taxon>
        <taxon>Micromonosporales</taxon>
        <taxon>Micromonosporaceae</taxon>
        <taxon>Actinoplanes</taxon>
    </lineage>
</organism>
<evidence type="ECO:0000313" key="2">
    <source>
        <dbReference type="EMBL" id="GIE68156.1"/>
    </source>
</evidence>
<name>A0ABQ4BCQ3_9ACTN</name>
<feature type="compositionally biased region" description="Basic residues" evidence="1">
    <location>
        <begin position="34"/>
        <end position="47"/>
    </location>
</feature>
<feature type="region of interest" description="Disordered" evidence="1">
    <location>
        <begin position="1"/>
        <end position="69"/>
    </location>
</feature>
<reference evidence="2 3" key="1">
    <citation type="submission" date="2021-01" db="EMBL/GenBank/DDBJ databases">
        <title>Whole genome shotgun sequence of Actinoplanes palleronii NBRC 14916.</title>
        <authorList>
            <person name="Komaki H."/>
            <person name="Tamura T."/>
        </authorList>
    </citation>
    <scope>NUCLEOTIDE SEQUENCE [LARGE SCALE GENOMIC DNA]</scope>
    <source>
        <strain evidence="2 3">NBRC 14916</strain>
    </source>
</reference>
<sequence>MHLTRRDSQVEPVEGGDPAEGLAESGDPQGDFRRRVHRTSLMRHGHRRIGDGDPHPAASTGRPPVRPTW</sequence>
<comment type="caution">
    <text evidence="2">The sequence shown here is derived from an EMBL/GenBank/DDBJ whole genome shotgun (WGS) entry which is preliminary data.</text>
</comment>
<keyword evidence="3" id="KW-1185">Reference proteome</keyword>
<gene>
    <name evidence="2" type="ORF">Apa02nite_042640</name>
</gene>
<dbReference type="Proteomes" id="UP000624709">
    <property type="component" value="Unassembled WGS sequence"/>
</dbReference>
<evidence type="ECO:0000313" key="3">
    <source>
        <dbReference type="Proteomes" id="UP000624709"/>
    </source>
</evidence>
<evidence type="ECO:0000256" key="1">
    <source>
        <dbReference type="SAM" id="MobiDB-lite"/>
    </source>
</evidence>
<proteinExistence type="predicted"/>
<protein>
    <submittedName>
        <fullName evidence="2">Uncharacterized protein</fullName>
    </submittedName>
</protein>